<dbReference type="InterPro" id="IPR013610">
    <property type="entry name" value="ArdC_N"/>
</dbReference>
<sequence>MKAKAFEKITDQIIELLEQGVCPWKHYIAGGSQAPHNFSSKREYNGFNHMWLSFTRMHKDYKSCEWLTFKQAKELNGTIKKGSKGTTVIYYDFLFVDANGIKVNKELAVKKIPFIKTFTVFNMEQTEGIDWKPVEADEKETNVIESAERIINNMPNPPKFTFGGDGAYYRPSNDSVNVPKIQNCTSEAEYYGTFFHELIHATGHEKRLNRQEITEEVNFGSQVYSKEELTAELGAAYLCGEADISEQVIENQAAYLQGWLKALKNDKKMIFEAAAKATKAAKYIIGG</sequence>
<dbReference type="RefSeq" id="WP_338239675.1">
    <property type="nucleotide sequence ID" value="NZ_BQKE01000006.1"/>
</dbReference>
<evidence type="ECO:0000313" key="3">
    <source>
        <dbReference type="EMBL" id="GJM64612.1"/>
    </source>
</evidence>
<dbReference type="InterPro" id="IPR041459">
    <property type="entry name" value="MPTase-PolyVal"/>
</dbReference>
<feature type="domain" description="N-terminal" evidence="1">
    <location>
        <begin position="5"/>
        <end position="121"/>
    </location>
</feature>
<evidence type="ECO:0000313" key="4">
    <source>
        <dbReference type="Proteomes" id="UP001310022"/>
    </source>
</evidence>
<protein>
    <submittedName>
        <fullName evidence="3">DNA primase</fullName>
    </submittedName>
</protein>
<dbReference type="AlphaFoldDB" id="A0AAN4W3T4"/>
<organism evidence="3 4">
    <name type="scientific">Persicobacter diffluens</name>
    <dbReference type="NCBI Taxonomy" id="981"/>
    <lineage>
        <taxon>Bacteria</taxon>
        <taxon>Pseudomonadati</taxon>
        <taxon>Bacteroidota</taxon>
        <taxon>Cytophagia</taxon>
        <taxon>Cytophagales</taxon>
        <taxon>Persicobacteraceae</taxon>
        <taxon>Persicobacter</taxon>
    </lineage>
</organism>
<keyword evidence="4" id="KW-1185">Reference proteome</keyword>
<dbReference type="PIRSF" id="PIRSF037112">
    <property type="entry name" value="Antirestriction_ArdC"/>
    <property type="match status" value="1"/>
</dbReference>
<dbReference type="EMBL" id="BQKE01000006">
    <property type="protein sequence ID" value="GJM64612.1"/>
    <property type="molecule type" value="Genomic_DNA"/>
</dbReference>
<feature type="domain" description="Polyvalent protein metallopeptidase" evidence="2">
    <location>
        <begin position="147"/>
        <end position="276"/>
    </location>
</feature>
<proteinExistence type="predicted"/>
<dbReference type="GO" id="GO:0003697">
    <property type="term" value="F:single-stranded DNA binding"/>
    <property type="evidence" value="ECO:0007669"/>
    <property type="project" value="InterPro"/>
</dbReference>
<dbReference type="InterPro" id="IPR017113">
    <property type="entry name" value="Antirestriction_ArdC"/>
</dbReference>
<dbReference type="Pfam" id="PF18818">
    <property type="entry name" value="MPTase-PolyVal"/>
    <property type="match status" value="1"/>
</dbReference>
<evidence type="ECO:0000259" key="2">
    <source>
        <dbReference type="Pfam" id="PF18818"/>
    </source>
</evidence>
<dbReference type="Proteomes" id="UP001310022">
    <property type="component" value="Unassembled WGS sequence"/>
</dbReference>
<name>A0AAN4W3T4_9BACT</name>
<evidence type="ECO:0000259" key="1">
    <source>
        <dbReference type="Pfam" id="PF08401"/>
    </source>
</evidence>
<accession>A0AAN4W3T4</accession>
<comment type="caution">
    <text evidence="3">The sequence shown here is derived from an EMBL/GenBank/DDBJ whole genome shotgun (WGS) entry which is preliminary data.</text>
</comment>
<reference evidence="3 4" key="1">
    <citation type="submission" date="2021-12" db="EMBL/GenBank/DDBJ databases">
        <title>Genome sequencing of bacteria with rrn-lacking chromosome and rrn-plasmid.</title>
        <authorList>
            <person name="Anda M."/>
            <person name="Iwasaki W."/>
        </authorList>
    </citation>
    <scope>NUCLEOTIDE SEQUENCE [LARGE SCALE GENOMIC DNA]</scope>
    <source>
        <strain evidence="3 4">NBRC 15940</strain>
    </source>
</reference>
<dbReference type="Pfam" id="PF08401">
    <property type="entry name" value="ArdcN"/>
    <property type="match status" value="1"/>
</dbReference>
<gene>
    <name evidence="3" type="ORF">PEDI_51640</name>
</gene>